<dbReference type="Gene3D" id="1.50.10.10">
    <property type="match status" value="1"/>
</dbReference>
<reference evidence="3" key="1">
    <citation type="journal article" date="2018" name="J. Proteomics">
        <title>Exploring the molecular complexity of Triatoma dimidiata sialome.</title>
        <authorList>
            <person name="Santiago P.B."/>
            <person name="de Araujo C.N."/>
            <person name="Charneau S."/>
            <person name="Bastos I.M.D."/>
            <person name="Assumpcao T.C.F."/>
            <person name="Queiroz R.M.L."/>
            <person name="Praca Y.R."/>
            <person name="Cordeiro T.M."/>
            <person name="Garcia C.H.S."/>
            <person name="da Silva I.G."/>
            <person name="Raiol T."/>
            <person name="Motta F.N."/>
            <person name="de Araujo Oliveira J.V."/>
            <person name="de Sousa M.V."/>
            <person name="Ribeiro J.M.C."/>
            <person name="de Santana J.M."/>
        </authorList>
    </citation>
    <scope>NUCLEOTIDE SEQUENCE</scope>
    <source>
        <strain evidence="3">Santander</strain>
        <tissue evidence="3">Salivary glands</tissue>
    </source>
</reference>
<dbReference type="InterPro" id="IPR008928">
    <property type="entry name" value="6-hairpin_glycosidase_sf"/>
</dbReference>
<dbReference type="GO" id="GO:0004348">
    <property type="term" value="F:glucosylceramidase activity"/>
    <property type="evidence" value="ECO:0007669"/>
    <property type="project" value="InterPro"/>
</dbReference>
<dbReference type="GO" id="GO:0016020">
    <property type="term" value="C:membrane"/>
    <property type="evidence" value="ECO:0007669"/>
    <property type="project" value="InterPro"/>
</dbReference>
<dbReference type="GO" id="GO:0006680">
    <property type="term" value="P:glucosylceramide catabolic process"/>
    <property type="evidence" value="ECO:0007669"/>
    <property type="project" value="InterPro"/>
</dbReference>
<dbReference type="InterPro" id="IPR024462">
    <property type="entry name" value="GH116_N"/>
</dbReference>
<feature type="domain" description="Glycosyl-hydrolase family 116 catalytic region" evidence="1">
    <location>
        <begin position="438"/>
        <end position="801"/>
    </location>
</feature>
<protein>
    <submittedName>
        <fullName evidence="3">Putative bile acid beta-glucosidase</fullName>
    </submittedName>
</protein>
<feature type="domain" description="Glycosyl-hydrolase family 116 N-terminal" evidence="2">
    <location>
        <begin position="76"/>
        <end position="379"/>
    </location>
</feature>
<evidence type="ECO:0000259" key="2">
    <source>
        <dbReference type="Pfam" id="PF12215"/>
    </source>
</evidence>
<evidence type="ECO:0000313" key="3">
    <source>
        <dbReference type="EMBL" id="JAP03969.1"/>
    </source>
</evidence>
<sequence>NLNMNSKDKSKFGWKCKLNYKFPQKRKQKLSATWSQACSLLPLTLRYLCYWIKKWFTDRKPVMDFIRVEQNYGFSGVPLGGIGGGTIGRSFKGDFYNYHMLPGQYDPTDAEAMHFIVTIQDVQRKTLYLTVLTGDPGAKHKTLSSWQWNLKGEDIEYTALYPRSWTEYLIKDFNITIICRQISPVIPHNYKDSSVPGGVFEWIVLNNSDTSLYISITFTMNSSDCTTRSDYVSSEIFSRHSENISISGVMLMENNNAGKYSLAMAAVHNDKVNVTTCPYFNPNGNGAEIWNALREYGELRNQNPDGNNRHRMGCAICCGLQVHNNDKEIVQFSLAWDMPIVKFPDGKQSMKRYYTKYFNDSGNICPELCLYCLENYGKWEQSIDDWQNGILESAHSEWYKSAIFNELYYVTSGGTIWLLLDEAQIAELPEHDPRIKYGRFAYLEGLEYRMFNTYDVHFYASFALIMLWPKLQLSLQYDMKDAINFEDKSSIWYLYNGVVGPRKTKDTVPHDFGDSDEAPYELINSYPIHDVSKWRDLNLKFVLQVYRDYVISVNDIQYLRDMFNNMTIVMRKSLEWDIDGDGMIENSGSPDQTYDAWIMSGTSAYCGGLWLAALAVYLKVAKILNELNIFQEFSVILEKAKVAFERKLWTGQYYKFDSSSSAHSKSIMADQLCGLWYLHCCQIKDEIFSRSKVSQALSTIYQYNVCSHYGGSQGAVNGMSEDHKVDRSSTQSEEVWTGVTYALASLYYYEDMKLEAFNTAAGIYKTVYEESGLGFATPEALMGLDRFRSIGYMRPLSIWSLQLAIQHSTS</sequence>
<dbReference type="Pfam" id="PF12215">
    <property type="entry name" value="Glyco_hydr_116N"/>
    <property type="match status" value="1"/>
</dbReference>
<dbReference type="PIRSF" id="PIRSF028944">
    <property type="entry name" value="Beta_gluc_GBA2"/>
    <property type="match status" value="1"/>
</dbReference>
<dbReference type="InterPro" id="IPR006775">
    <property type="entry name" value="GH116_catalytic"/>
</dbReference>
<dbReference type="InterPro" id="IPR012341">
    <property type="entry name" value="6hp_glycosidase-like_sf"/>
</dbReference>
<dbReference type="SUPFAM" id="SSF48208">
    <property type="entry name" value="Six-hairpin glycosidases"/>
    <property type="match status" value="1"/>
</dbReference>
<proteinExistence type="predicted"/>
<dbReference type="AlphaFoldDB" id="A0A0V0G7L9"/>
<dbReference type="GO" id="GO:0008422">
    <property type="term" value="F:beta-glucosidase activity"/>
    <property type="evidence" value="ECO:0007669"/>
    <property type="project" value="TreeGrafter"/>
</dbReference>
<dbReference type="EMBL" id="GECL01002155">
    <property type="protein sequence ID" value="JAP03969.1"/>
    <property type="molecule type" value="Transcribed_RNA"/>
</dbReference>
<dbReference type="InterPro" id="IPR014551">
    <property type="entry name" value="B_Glucosidase_GBA2-typ"/>
</dbReference>
<dbReference type="GO" id="GO:0005975">
    <property type="term" value="P:carbohydrate metabolic process"/>
    <property type="evidence" value="ECO:0007669"/>
    <property type="project" value="InterPro"/>
</dbReference>
<dbReference type="PANTHER" id="PTHR12654">
    <property type="entry name" value="BILE ACID BETA-GLUCOSIDASE-RELATED"/>
    <property type="match status" value="1"/>
</dbReference>
<feature type="non-terminal residue" evidence="3">
    <location>
        <position position="1"/>
    </location>
</feature>
<evidence type="ECO:0000259" key="1">
    <source>
        <dbReference type="Pfam" id="PF04685"/>
    </source>
</evidence>
<name>A0A0V0G7L9_TRIDM</name>
<accession>A0A0V0G7L9</accession>
<dbReference type="Pfam" id="PF04685">
    <property type="entry name" value="DUF608"/>
    <property type="match status" value="1"/>
</dbReference>
<organism evidence="3">
    <name type="scientific">Triatoma dimidiata</name>
    <name type="common">Kissing bug</name>
    <name type="synonym">Meccus dimidiatus</name>
    <dbReference type="NCBI Taxonomy" id="72491"/>
    <lineage>
        <taxon>Eukaryota</taxon>
        <taxon>Metazoa</taxon>
        <taxon>Ecdysozoa</taxon>
        <taxon>Arthropoda</taxon>
        <taxon>Hexapoda</taxon>
        <taxon>Insecta</taxon>
        <taxon>Pterygota</taxon>
        <taxon>Neoptera</taxon>
        <taxon>Paraneoptera</taxon>
        <taxon>Hemiptera</taxon>
        <taxon>Heteroptera</taxon>
        <taxon>Panheteroptera</taxon>
        <taxon>Cimicomorpha</taxon>
        <taxon>Reduviidae</taxon>
        <taxon>Triatominae</taxon>
        <taxon>Triatoma</taxon>
    </lineage>
</organism>
<dbReference type="InterPro" id="IPR052566">
    <property type="entry name" value="Non-lysos_glucosylceramidase"/>
</dbReference>
<dbReference type="PANTHER" id="PTHR12654:SF0">
    <property type="entry name" value="NON-LYSOSOMAL GLUCOSYLCERAMIDASE"/>
    <property type="match status" value="1"/>
</dbReference>